<feature type="domain" description="DUF7684" evidence="1">
    <location>
        <begin position="14"/>
        <end position="126"/>
    </location>
</feature>
<name>A0A5E9PTQ7_9GAMM</name>
<dbReference type="EMBL" id="SNSA01000002">
    <property type="protein sequence ID" value="TEU28896.1"/>
    <property type="molecule type" value="Genomic_DNA"/>
</dbReference>
<evidence type="ECO:0000259" key="1">
    <source>
        <dbReference type="Pfam" id="PF24733"/>
    </source>
</evidence>
<reference evidence="2 3" key="1">
    <citation type="submission" date="2019-03" db="EMBL/GenBank/DDBJ databases">
        <title>Draft genome sequence of an environmental Acinetobacter seifertii from Brazil.</title>
        <authorList>
            <person name="Furlan J.P.R."/>
            <person name="Stehling E.G."/>
        </authorList>
    </citation>
    <scope>NUCLEOTIDE SEQUENCE [LARGE SCALE GENOMIC DNA]</scope>
    <source>
        <strain evidence="2 3">SAb133</strain>
    </source>
</reference>
<dbReference type="RefSeq" id="WP_134261882.1">
    <property type="nucleotide sequence ID" value="NZ_SNSA01000002.1"/>
</dbReference>
<evidence type="ECO:0000313" key="2">
    <source>
        <dbReference type="EMBL" id="TEU28896.1"/>
    </source>
</evidence>
<organism evidence="2 3">
    <name type="scientific">Acinetobacter seifertii</name>
    <dbReference type="NCBI Taxonomy" id="1530123"/>
    <lineage>
        <taxon>Bacteria</taxon>
        <taxon>Pseudomonadati</taxon>
        <taxon>Pseudomonadota</taxon>
        <taxon>Gammaproteobacteria</taxon>
        <taxon>Moraxellales</taxon>
        <taxon>Moraxellaceae</taxon>
        <taxon>Acinetobacter</taxon>
        <taxon>Acinetobacter calcoaceticus/baumannii complex</taxon>
    </lineage>
</organism>
<proteinExistence type="predicted"/>
<sequence>MEKDCLDIRSYRIKANEEKHLILPEQPYYIILVVKTDQILPEWRNWICKQIVYSKHCIQAMVTGYECSIWDDVLDETYLVFYNYQPPADHCFMTTWHEDETLEDITKCAKTTMQLEDISNLVIVHIE</sequence>
<dbReference type="AlphaFoldDB" id="A0A5E9PTQ7"/>
<dbReference type="Proteomes" id="UP000297445">
    <property type="component" value="Unassembled WGS sequence"/>
</dbReference>
<protein>
    <recommendedName>
        <fullName evidence="1">DUF7684 domain-containing protein</fullName>
    </recommendedName>
</protein>
<evidence type="ECO:0000313" key="3">
    <source>
        <dbReference type="Proteomes" id="UP000297445"/>
    </source>
</evidence>
<accession>A0A5E9PTQ7</accession>
<dbReference type="InterPro" id="IPR056101">
    <property type="entry name" value="DUF7684"/>
</dbReference>
<gene>
    <name evidence="2" type="ORF">E2R16_04040</name>
</gene>
<comment type="caution">
    <text evidence="2">The sequence shown here is derived from an EMBL/GenBank/DDBJ whole genome shotgun (WGS) entry which is preliminary data.</text>
</comment>
<dbReference type="Pfam" id="PF24733">
    <property type="entry name" value="DUF7684"/>
    <property type="match status" value="1"/>
</dbReference>